<dbReference type="PROSITE" id="PS00409">
    <property type="entry name" value="PROKAR_NTER_METHYL"/>
    <property type="match status" value="1"/>
</dbReference>
<dbReference type="Proteomes" id="UP000199518">
    <property type="component" value="Unassembled WGS sequence"/>
</dbReference>
<dbReference type="EMBL" id="FOQD01000001">
    <property type="protein sequence ID" value="SFH62032.1"/>
    <property type="molecule type" value="Genomic_DNA"/>
</dbReference>
<dbReference type="PANTHER" id="PTHR30093:SF2">
    <property type="entry name" value="TYPE II SECRETION SYSTEM PROTEIN H"/>
    <property type="match status" value="1"/>
</dbReference>
<proteinExistence type="predicted"/>
<dbReference type="AlphaFoldDB" id="A0A1I3BIE5"/>
<gene>
    <name evidence="3" type="ORF">SAMN05421753_101472</name>
</gene>
<dbReference type="Pfam" id="PF07596">
    <property type="entry name" value="SBP_bac_10"/>
    <property type="match status" value="1"/>
</dbReference>
<evidence type="ECO:0000313" key="3">
    <source>
        <dbReference type="EMBL" id="SFH62032.1"/>
    </source>
</evidence>
<dbReference type="Gene3D" id="3.30.700.10">
    <property type="entry name" value="Glycoprotein, Type 4 Pilin"/>
    <property type="match status" value="1"/>
</dbReference>
<accession>A0A1I3BIE5</accession>
<name>A0A1I3BIE5_9PLAN</name>
<dbReference type="RefSeq" id="WP_092047557.1">
    <property type="nucleotide sequence ID" value="NZ_FOQD01000001.1"/>
</dbReference>
<dbReference type="NCBIfam" id="TIGR02532">
    <property type="entry name" value="IV_pilin_GFxxxE"/>
    <property type="match status" value="1"/>
</dbReference>
<reference evidence="4" key="1">
    <citation type="submission" date="2016-10" db="EMBL/GenBank/DDBJ databases">
        <authorList>
            <person name="Varghese N."/>
            <person name="Submissions S."/>
        </authorList>
    </citation>
    <scope>NUCLEOTIDE SEQUENCE [LARGE SCALE GENOMIC DNA]</scope>
    <source>
        <strain evidence="4">DSM 26348</strain>
    </source>
</reference>
<dbReference type="NCBIfam" id="TIGR04294">
    <property type="entry name" value="pre_pil_HX9DG"/>
    <property type="match status" value="1"/>
</dbReference>
<dbReference type="InterPro" id="IPR027558">
    <property type="entry name" value="Pre_pil_HX9DG_C"/>
</dbReference>
<dbReference type="OrthoDB" id="263324at2"/>
<keyword evidence="1" id="KW-1133">Transmembrane helix</keyword>
<dbReference type="SUPFAM" id="SSF54523">
    <property type="entry name" value="Pili subunits"/>
    <property type="match status" value="1"/>
</dbReference>
<evidence type="ECO:0000313" key="4">
    <source>
        <dbReference type="Proteomes" id="UP000199518"/>
    </source>
</evidence>
<dbReference type="InterPro" id="IPR012902">
    <property type="entry name" value="N_methyl_site"/>
</dbReference>
<evidence type="ECO:0000259" key="2">
    <source>
        <dbReference type="Pfam" id="PF07596"/>
    </source>
</evidence>
<feature type="domain" description="DUF1559" evidence="2">
    <location>
        <begin position="41"/>
        <end position="316"/>
    </location>
</feature>
<feature type="transmembrane region" description="Helical" evidence="1">
    <location>
        <begin position="20"/>
        <end position="40"/>
    </location>
</feature>
<protein>
    <submittedName>
        <fullName evidence="3">Prepilin-type N-terminal cleavage/methylation domain-containing protein</fullName>
    </submittedName>
</protein>
<dbReference type="InterPro" id="IPR011453">
    <property type="entry name" value="DUF1559"/>
</dbReference>
<organism evidence="3 4">
    <name type="scientific">Planctomicrobium piriforme</name>
    <dbReference type="NCBI Taxonomy" id="1576369"/>
    <lineage>
        <taxon>Bacteria</taxon>
        <taxon>Pseudomonadati</taxon>
        <taxon>Planctomycetota</taxon>
        <taxon>Planctomycetia</taxon>
        <taxon>Planctomycetales</taxon>
        <taxon>Planctomycetaceae</taxon>
        <taxon>Planctomicrobium</taxon>
    </lineage>
</organism>
<dbReference type="Pfam" id="PF07963">
    <property type="entry name" value="N_methyl"/>
    <property type="match status" value="1"/>
</dbReference>
<evidence type="ECO:0000256" key="1">
    <source>
        <dbReference type="SAM" id="Phobius"/>
    </source>
</evidence>
<keyword evidence="1" id="KW-0812">Transmembrane</keyword>
<keyword evidence="1" id="KW-0472">Membrane</keyword>
<sequence length="333" mass="35899">MQASFRRRPAAPARSGFTLIELLVVIAIIAILIALLLPAVQQAREAARRSQCKNNLKQVGLATHMFHDTFSKFPAAMKDISDEEVNRVMALPANSGLALADIPEASFTKSYNTAFISILPYLEQDAVAKRWDAKLSTSSTVDTDGDGFTNAILQKMMIPSFTCPTMTGPSGPLISGGQERAPSSYQICVGSVAVSDLVYGSPEPKCDGALTLVKVKSTTSPNKTQTRMRDITDGTSNTFLYGESDFIPSGVPSTRYGSVWAYGYFYAWGTTESKFNDHNLATADISYGRFRSEHTGGGHFSLADGSVQFYSGSIDMGVYKALSTRAGAETISQ</sequence>
<dbReference type="PANTHER" id="PTHR30093">
    <property type="entry name" value="GENERAL SECRETION PATHWAY PROTEIN G"/>
    <property type="match status" value="1"/>
</dbReference>
<dbReference type="STRING" id="1576369.SAMN05421753_101472"/>
<dbReference type="InterPro" id="IPR045584">
    <property type="entry name" value="Pilin-like"/>
</dbReference>
<keyword evidence="4" id="KW-1185">Reference proteome</keyword>